<dbReference type="EMBL" id="JARGYC010000015">
    <property type="protein sequence ID" value="MDF0600604.1"/>
    <property type="molecule type" value="Genomic_DNA"/>
</dbReference>
<keyword evidence="1" id="KW-0732">Signal</keyword>
<evidence type="ECO:0000313" key="4">
    <source>
        <dbReference type="Proteomes" id="UP001220964"/>
    </source>
</evidence>
<dbReference type="AlphaFoldDB" id="A0AAE3NQI8"/>
<reference evidence="3" key="1">
    <citation type="submission" date="2023-03" db="EMBL/GenBank/DDBJ databases">
        <title>Multiphase analysis and comparison of six strains from genera Psychromarinibacter, Lutimaribacter, and Maritimibacter, including a novel species: Psychromarinibacter sediminicola sp. nov.</title>
        <authorList>
            <person name="Wang Y.-H."/>
            <person name="Ye M.-Q."/>
            <person name="Du Z.-J."/>
        </authorList>
    </citation>
    <scope>NUCLEOTIDE SEQUENCE</scope>
    <source>
        <strain evidence="3">C21-152</strain>
    </source>
</reference>
<dbReference type="Gene3D" id="3.40.190.100">
    <property type="entry name" value="Glycine betaine-binding periplasmic protein, domain 2"/>
    <property type="match status" value="1"/>
</dbReference>
<evidence type="ECO:0000259" key="2">
    <source>
        <dbReference type="Pfam" id="PF04069"/>
    </source>
</evidence>
<keyword evidence="4" id="KW-1185">Reference proteome</keyword>
<dbReference type="Pfam" id="PF04069">
    <property type="entry name" value="OpuAC"/>
    <property type="match status" value="1"/>
</dbReference>
<accession>A0AAE3NQI8</accession>
<comment type="caution">
    <text evidence="3">The sequence shown here is derived from an EMBL/GenBank/DDBJ whole genome shotgun (WGS) entry which is preliminary data.</text>
</comment>
<dbReference type="GO" id="GO:0043190">
    <property type="term" value="C:ATP-binding cassette (ABC) transporter complex"/>
    <property type="evidence" value="ECO:0007669"/>
    <property type="project" value="InterPro"/>
</dbReference>
<evidence type="ECO:0000313" key="3">
    <source>
        <dbReference type="EMBL" id="MDF0600604.1"/>
    </source>
</evidence>
<sequence>MTRISMLLGATALAAPLAAALPATAQDAGECGEVSIAQMNWAAANVTTEIARFLLVEGYNCDVTLVPSDTIPAVTSVSENGEPDVVTNLWLNSAGDAYRKLEDRGTMTRVNNVLQPGGVEGWWIPTYLAEEHPELTTIEGVMENPELVGARFNNCPDGWGCRVVSDNLVRALDLEGAGIEVFNHGSGETLASSMGSAVEDEEPWFGYYWGPTVPMGKYDMTRVDLGPVKDEAFANLQNPDTPDPQVSDFPAAPILTSVTTEFAESNPEVTEFFSNMSFQTDTMSALLAWQDENSASADETAAHFLQTYQDEWSGWLNESARENLSSLLGEG</sequence>
<feature type="chain" id="PRO_5042180282" evidence="1">
    <location>
        <begin position="26"/>
        <end position="331"/>
    </location>
</feature>
<dbReference type="Proteomes" id="UP001220964">
    <property type="component" value="Unassembled WGS sequence"/>
</dbReference>
<dbReference type="CDD" id="cd13641">
    <property type="entry name" value="PBP2_HisX_like"/>
    <property type="match status" value="1"/>
</dbReference>
<dbReference type="GO" id="GO:0022857">
    <property type="term" value="F:transmembrane transporter activity"/>
    <property type="evidence" value="ECO:0007669"/>
    <property type="project" value="InterPro"/>
</dbReference>
<dbReference type="SUPFAM" id="SSF53850">
    <property type="entry name" value="Periplasmic binding protein-like II"/>
    <property type="match status" value="1"/>
</dbReference>
<evidence type="ECO:0000256" key="1">
    <source>
        <dbReference type="SAM" id="SignalP"/>
    </source>
</evidence>
<protein>
    <submittedName>
        <fullName evidence="3">ABC transporter substrate-binding protein</fullName>
    </submittedName>
</protein>
<gene>
    <name evidence="3" type="ORF">P1J78_07675</name>
</gene>
<feature type="signal peptide" evidence="1">
    <location>
        <begin position="1"/>
        <end position="25"/>
    </location>
</feature>
<name>A0AAE3NQI8_9RHOB</name>
<dbReference type="Gene3D" id="3.10.105.10">
    <property type="entry name" value="Dipeptide-binding Protein, Domain 3"/>
    <property type="match status" value="2"/>
</dbReference>
<organism evidence="3 4">
    <name type="scientific">Psychromarinibacter sediminicola</name>
    <dbReference type="NCBI Taxonomy" id="3033385"/>
    <lineage>
        <taxon>Bacteria</taxon>
        <taxon>Pseudomonadati</taxon>
        <taxon>Pseudomonadota</taxon>
        <taxon>Alphaproteobacteria</taxon>
        <taxon>Rhodobacterales</taxon>
        <taxon>Paracoccaceae</taxon>
        <taxon>Psychromarinibacter</taxon>
    </lineage>
</organism>
<feature type="domain" description="ABC-type glycine betaine transport system substrate-binding" evidence="2">
    <location>
        <begin position="33"/>
        <end position="306"/>
    </location>
</feature>
<proteinExistence type="predicted"/>
<dbReference type="RefSeq" id="WP_275566747.1">
    <property type="nucleotide sequence ID" value="NZ_JARGYC010000015.1"/>
</dbReference>
<dbReference type="InterPro" id="IPR007210">
    <property type="entry name" value="ABC_Gly_betaine_transp_sub-bd"/>
</dbReference>